<organism evidence="2 3">
    <name type="scientific">Saccharothrix carnea</name>
    <dbReference type="NCBI Taxonomy" id="1280637"/>
    <lineage>
        <taxon>Bacteria</taxon>
        <taxon>Bacillati</taxon>
        <taxon>Actinomycetota</taxon>
        <taxon>Actinomycetes</taxon>
        <taxon>Pseudonocardiales</taxon>
        <taxon>Pseudonocardiaceae</taxon>
        <taxon>Saccharothrix</taxon>
    </lineage>
</organism>
<dbReference type="AlphaFoldDB" id="A0A2P8IBS9"/>
<accession>A0A2P8IBS9</accession>
<sequence>MNGHAKIVAGKRRGGATARKKDLSAPSRAQPLQPRRPPTADAADLTPTDTRQRQRARPLPRHHAAAEPTPTPSPRPRRAHAATVPKPRPGPSCCRCQTGRCCASDRARDTARSASDRAHNAAPRPAHAPAAHEVRPDCGSGASGIRPGRSPSASPNPAPRLGPAHRRAQNRCGPACGTRPPSAAWLFARAVRRGAQPGPSLAWVGNRSLAHSRDPTSSSPRDSAPSPDAARHGNAAPAGFGCPPDLGARLRPGRLRDAGRGGPGA</sequence>
<feature type="compositionally biased region" description="Basic and acidic residues" evidence="1">
    <location>
        <begin position="103"/>
        <end position="119"/>
    </location>
</feature>
<evidence type="ECO:0000256" key="1">
    <source>
        <dbReference type="SAM" id="MobiDB-lite"/>
    </source>
</evidence>
<dbReference type="Proteomes" id="UP000241118">
    <property type="component" value="Unassembled WGS sequence"/>
</dbReference>
<evidence type="ECO:0000313" key="3">
    <source>
        <dbReference type="Proteomes" id="UP000241118"/>
    </source>
</evidence>
<dbReference type="EMBL" id="PYAX01000004">
    <property type="protein sequence ID" value="PSL55913.1"/>
    <property type="molecule type" value="Genomic_DNA"/>
</dbReference>
<gene>
    <name evidence="2" type="ORF">B0I31_104204</name>
</gene>
<reference evidence="2 3" key="1">
    <citation type="submission" date="2018-03" db="EMBL/GenBank/DDBJ databases">
        <title>Genomic Encyclopedia of Type Strains, Phase III (KMG-III): the genomes of soil and plant-associated and newly described type strains.</title>
        <authorList>
            <person name="Whitman W."/>
        </authorList>
    </citation>
    <scope>NUCLEOTIDE SEQUENCE [LARGE SCALE GENOMIC DNA]</scope>
    <source>
        <strain evidence="2 3">CGMCC 4.7097</strain>
    </source>
</reference>
<feature type="compositionally biased region" description="Low complexity" evidence="1">
    <location>
        <begin position="215"/>
        <end position="228"/>
    </location>
</feature>
<feature type="compositionally biased region" description="Low complexity" evidence="1">
    <location>
        <begin position="39"/>
        <end position="49"/>
    </location>
</feature>
<proteinExistence type="predicted"/>
<protein>
    <submittedName>
        <fullName evidence="2">Uncharacterized protein</fullName>
    </submittedName>
</protein>
<name>A0A2P8IBS9_SACCR</name>
<keyword evidence="3" id="KW-1185">Reference proteome</keyword>
<feature type="region of interest" description="Disordered" evidence="1">
    <location>
        <begin position="1"/>
        <end position="178"/>
    </location>
</feature>
<comment type="caution">
    <text evidence="2">The sequence shown here is derived from an EMBL/GenBank/DDBJ whole genome shotgun (WGS) entry which is preliminary data.</text>
</comment>
<feature type="region of interest" description="Disordered" evidence="1">
    <location>
        <begin position="196"/>
        <end position="265"/>
    </location>
</feature>
<evidence type="ECO:0000313" key="2">
    <source>
        <dbReference type="EMBL" id="PSL55913.1"/>
    </source>
</evidence>
<feature type="compositionally biased region" description="Low complexity" evidence="1">
    <location>
        <begin position="120"/>
        <end position="129"/>
    </location>
</feature>
<feature type="compositionally biased region" description="Basic residues" evidence="1">
    <location>
        <begin position="53"/>
        <end position="63"/>
    </location>
</feature>